<proteinExistence type="predicted"/>
<organism evidence="2 3">
    <name type="scientific">Streptomyces silvisoli</name>
    <dbReference type="NCBI Taxonomy" id="3034235"/>
    <lineage>
        <taxon>Bacteria</taxon>
        <taxon>Bacillati</taxon>
        <taxon>Actinomycetota</taxon>
        <taxon>Actinomycetes</taxon>
        <taxon>Kitasatosporales</taxon>
        <taxon>Streptomycetaceae</taxon>
        <taxon>Streptomyces</taxon>
    </lineage>
</organism>
<evidence type="ECO:0000313" key="2">
    <source>
        <dbReference type="EMBL" id="MDF3290232.1"/>
    </source>
</evidence>
<feature type="region of interest" description="Disordered" evidence="1">
    <location>
        <begin position="1"/>
        <end position="83"/>
    </location>
</feature>
<accession>A0ABT5ZK74</accession>
<reference evidence="2 3" key="1">
    <citation type="submission" date="2023-03" db="EMBL/GenBank/DDBJ databases">
        <title>Draft genome sequence of Streptomyces sp. RB6PN23 isolated from peat swamp forest in Thailand.</title>
        <authorList>
            <person name="Klaysubun C."/>
            <person name="Duangmal K."/>
        </authorList>
    </citation>
    <scope>NUCLEOTIDE SEQUENCE [LARGE SCALE GENOMIC DNA]</scope>
    <source>
        <strain evidence="2 3">RB6PN23</strain>
    </source>
</reference>
<dbReference type="EMBL" id="JARJBC010000007">
    <property type="protein sequence ID" value="MDF3290232.1"/>
    <property type="molecule type" value="Genomic_DNA"/>
</dbReference>
<protein>
    <submittedName>
        <fullName evidence="2">Uncharacterized protein</fullName>
    </submittedName>
</protein>
<name>A0ABT5ZK74_9ACTN</name>
<feature type="compositionally biased region" description="Low complexity" evidence="1">
    <location>
        <begin position="131"/>
        <end position="148"/>
    </location>
</feature>
<sequence length="148" mass="15284">MLRAPSSLSAPSAFPRSGTHLSPGRIRDRQLRTGAVHLGRPLAEPDGGGYLRKPREGGARRGLSPLPPAPNAGAQTATSPAKDRETVWCKVAFGVAPNTVNRVTTATPVSSAVAVAAVRLGPRSALHRASARVTPRSRASAAPSTRTA</sequence>
<feature type="compositionally biased region" description="Low complexity" evidence="1">
    <location>
        <begin position="1"/>
        <end position="17"/>
    </location>
</feature>
<comment type="caution">
    <text evidence="2">The sequence shown here is derived from an EMBL/GenBank/DDBJ whole genome shotgun (WGS) entry which is preliminary data.</text>
</comment>
<evidence type="ECO:0000313" key="3">
    <source>
        <dbReference type="Proteomes" id="UP001216579"/>
    </source>
</evidence>
<gene>
    <name evidence="2" type="ORF">P3G67_13440</name>
</gene>
<dbReference type="Proteomes" id="UP001216579">
    <property type="component" value="Unassembled WGS sequence"/>
</dbReference>
<dbReference type="RefSeq" id="WP_276093679.1">
    <property type="nucleotide sequence ID" value="NZ_JARJBC010000007.1"/>
</dbReference>
<feature type="region of interest" description="Disordered" evidence="1">
    <location>
        <begin position="125"/>
        <end position="148"/>
    </location>
</feature>
<keyword evidence="3" id="KW-1185">Reference proteome</keyword>
<evidence type="ECO:0000256" key="1">
    <source>
        <dbReference type="SAM" id="MobiDB-lite"/>
    </source>
</evidence>